<feature type="region of interest" description="Disordered" evidence="2">
    <location>
        <begin position="1"/>
        <end position="20"/>
    </location>
</feature>
<feature type="domain" description="FAD-binding PCMH-type" evidence="3">
    <location>
        <begin position="25"/>
        <end position="193"/>
    </location>
</feature>
<dbReference type="Pfam" id="PF01565">
    <property type="entry name" value="FAD_binding_4"/>
    <property type="match status" value="1"/>
</dbReference>
<evidence type="ECO:0000313" key="5">
    <source>
        <dbReference type="Proteomes" id="UP000277766"/>
    </source>
</evidence>
<dbReference type="Pfam" id="PF04030">
    <property type="entry name" value="ALO"/>
    <property type="match status" value="1"/>
</dbReference>
<dbReference type="Proteomes" id="UP000277766">
    <property type="component" value="Unassembled WGS sequence"/>
</dbReference>
<reference evidence="4 5" key="1">
    <citation type="submission" date="2018-12" db="EMBL/GenBank/DDBJ databases">
        <title>Deinococcus radiophilus ATCC 27603 genome sequencing and assembly.</title>
        <authorList>
            <person name="Maclea K.S."/>
            <person name="Maynard C.R."/>
        </authorList>
    </citation>
    <scope>NUCLEOTIDE SEQUENCE [LARGE SCALE GENOMIC DNA]</scope>
    <source>
        <strain evidence="4 5">ATCC 27603</strain>
    </source>
</reference>
<dbReference type="EMBL" id="RXPE01000030">
    <property type="protein sequence ID" value="RTR25340.1"/>
    <property type="molecule type" value="Genomic_DNA"/>
</dbReference>
<comment type="caution">
    <text evidence="4">The sequence shown here is derived from an EMBL/GenBank/DDBJ whole genome shotgun (WGS) entry which is preliminary data.</text>
</comment>
<dbReference type="InterPro" id="IPR010031">
    <property type="entry name" value="FAD_lactone_oxidase-like"/>
</dbReference>
<keyword evidence="5" id="KW-1185">Reference proteome</keyword>
<dbReference type="SUPFAM" id="SSF56176">
    <property type="entry name" value="FAD-binding/transporter-associated domain-like"/>
    <property type="match status" value="1"/>
</dbReference>
<dbReference type="Gene3D" id="3.30.43.10">
    <property type="entry name" value="Uridine Diphospho-n-acetylenolpyruvylglucosamine Reductase, domain 2"/>
    <property type="match status" value="1"/>
</dbReference>
<dbReference type="InterPro" id="IPR007173">
    <property type="entry name" value="ALO_C"/>
</dbReference>
<dbReference type="InterPro" id="IPR036318">
    <property type="entry name" value="FAD-bd_PCMH-like_sf"/>
</dbReference>
<name>A0A3S0K8Y8_9DEIO</name>
<evidence type="ECO:0000256" key="2">
    <source>
        <dbReference type="SAM" id="MobiDB-lite"/>
    </source>
</evidence>
<dbReference type="Gene3D" id="3.30.70.2520">
    <property type="match status" value="1"/>
</dbReference>
<dbReference type="Gene3D" id="1.10.45.10">
    <property type="entry name" value="Vanillyl-alcohol Oxidase, Chain A, domain 4"/>
    <property type="match status" value="1"/>
</dbReference>
<dbReference type="InterPro" id="IPR016171">
    <property type="entry name" value="Vanillyl_alc_oxidase_C-sub2"/>
</dbReference>
<accession>A0A3S0K8Y8</accession>
<evidence type="ECO:0000313" key="4">
    <source>
        <dbReference type="EMBL" id="RTR25340.1"/>
    </source>
</evidence>
<dbReference type="InterPro" id="IPR016166">
    <property type="entry name" value="FAD-bd_PCMH"/>
</dbReference>
<dbReference type="GO" id="GO:0080049">
    <property type="term" value="F:L-gulono-1,4-lactone dehydrogenase activity"/>
    <property type="evidence" value="ECO:0007669"/>
    <property type="project" value="TreeGrafter"/>
</dbReference>
<dbReference type="PANTHER" id="PTHR43762">
    <property type="entry name" value="L-GULONOLACTONE OXIDASE"/>
    <property type="match status" value="1"/>
</dbReference>
<sequence length="446" mass="46150">MVRGDVTFSDWQPDPRPWHNRARTAQAAPGFWATPSTPAAVAAAIAQAAEQGLRVRPVGAGTALSPLAAGQEVMLSVAALRGVQALDRDTGTVTVWAGTPLGELSAALDSHGLALEGLGGHAAQTVGGAVSTGVHGSGLGSSRLAASVTELVLIDAQGSAHTLRPGDAYFGAAALSLGALGVLTSLTLRVRPAARLRLDPRAVSWGELMALGPEYAQAAPLVSLTWRPDQDDAEAVLLRRAWPTEAESGGDRPATGAGLVDGAARALADLGGQFSALPAPVRGLLEGRTRSEGLLAPQHALLASSEALREMEYAVPLAALTTTLRDLRSALARASAAGTALQLPVGVRFVAADDLLLGTPVGEGQAVLTLAAPLQLPPEVTGPHFREAEGVFRAHGGRPAWGRLHGLGETELAALYTGWADFRAARDYFDLQRRFGSPYLRRVLGE</sequence>
<protein>
    <submittedName>
        <fullName evidence="4">FAD-binding protein</fullName>
    </submittedName>
</protein>
<organism evidence="4 5">
    <name type="scientific">Deinococcus radiophilus</name>
    <dbReference type="NCBI Taxonomy" id="32062"/>
    <lineage>
        <taxon>Bacteria</taxon>
        <taxon>Thermotogati</taxon>
        <taxon>Deinococcota</taxon>
        <taxon>Deinococci</taxon>
        <taxon>Deinococcales</taxon>
        <taxon>Deinococcaceae</taxon>
        <taxon>Deinococcus</taxon>
    </lineage>
</organism>
<dbReference type="PROSITE" id="PS51387">
    <property type="entry name" value="FAD_PCMH"/>
    <property type="match status" value="1"/>
</dbReference>
<dbReference type="GO" id="GO:0016020">
    <property type="term" value="C:membrane"/>
    <property type="evidence" value="ECO:0007669"/>
    <property type="project" value="InterPro"/>
</dbReference>
<dbReference type="GO" id="GO:0071949">
    <property type="term" value="F:FAD binding"/>
    <property type="evidence" value="ECO:0007669"/>
    <property type="project" value="InterPro"/>
</dbReference>
<dbReference type="AlphaFoldDB" id="A0A3S0K8Y8"/>
<evidence type="ECO:0000259" key="3">
    <source>
        <dbReference type="PROSITE" id="PS51387"/>
    </source>
</evidence>
<dbReference type="InterPro" id="IPR016167">
    <property type="entry name" value="FAD-bd_PCMH_sub1"/>
</dbReference>
<dbReference type="GO" id="GO:0003885">
    <property type="term" value="F:D-arabinono-1,4-lactone oxidase activity"/>
    <property type="evidence" value="ECO:0007669"/>
    <property type="project" value="InterPro"/>
</dbReference>
<evidence type="ECO:0000256" key="1">
    <source>
        <dbReference type="ARBA" id="ARBA00023002"/>
    </source>
</evidence>
<dbReference type="PANTHER" id="PTHR43762:SF1">
    <property type="entry name" value="D-ARABINONO-1,4-LACTONE OXIDASE"/>
    <property type="match status" value="1"/>
</dbReference>
<keyword evidence="1" id="KW-0560">Oxidoreductase</keyword>
<gene>
    <name evidence="4" type="ORF">EJ104_11305</name>
</gene>
<dbReference type="Gene3D" id="3.30.465.10">
    <property type="match status" value="1"/>
</dbReference>
<dbReference type="OrthoDB" id="9800184at2"/>
<dbReference type="PIRSF" id="PIRSF000136">
    <property type="entry name" value="LGO_GLO"/>
    <property type="match status" value="1"/>
</dbReference>
<dbReference type="InterPro" id="IPR016169">
    <property type="entry name" value="FAD-bd_PCMH_sub2"/>
</dbReference>
<proteinExistence type="predicted"/>
<dbReference type="InterPro" id="IPR006094">
    <property type="entry name" value="Oxid_FAD_bind_N"/>
</dbReference>